<dbReference type="PANTHER" id="PTHR47739">
    <property type="entry name" value="TRNA1(VAL) (ADENINE(37)-N6)-METHYLTRANSFERASE"/>
    <property type="match status" value="1"/>
</dbReference>
<reference evidence="2 3" key="1">
    <citation type="submission" date="2020-11" db="EMBL/GenBank/DDBJ databases">
        <title>Fusibacter basophilias sp. nov.</title>
        <authorList>
            <person name="Qiu D."/>
        </authorList>
    </citation>
    <scope>NUCLEOTIDE SEQUENCE [LARGE SCALE GENOMIC DNA]</scope>
    <source>
        <strain evidence="2 3">Q10-2</strain>
    </source>
</reference>
<name>A0ABR9ZRZ3_9FIRM</name>
<dbReference type="PANTHER" id="PTHR47739:SF1">
    <property type="entry name" value="TRNA1(VAL) (ADENINE(37)-N6)-METHYLTRANSFERASE"/>
    <property type="match status" value="1"/>
</dbReference>
<organism evidence="2 3">
    <name type="scientific">Fusibacter ferrireducens</name>
    <dbReference type="NCBI Taxonomy" id="2785058"/>
    <lineage>
        <taxon>Bacteria</taxon>
        <taxon>Bacillati</taxon>
        <taxon>Bacillota</taxon>
        <taxon>Clostridia</taxon>
        <taxon>Eubacteriales</taxon>
        <taxon>Eubacteriales Family XII. Incertae Sedis</taxon>
        <taxon>Fusibacter</taxon>
    </lineage>
</organism>
<dbReference type="Pfam" id="PF05175">
    <property type="entry name" value="MTS"/>
    <property type="match status" value="1"/>
</dbReference>
<dbReference type="PROSITE" id="PS00092">
    <property type="entry name" value="N6_MTASE"/>
    <property type="match status" value="1"/>
</dbReference>
<dbReference type="InterPro" id="IPR050210">
    <property type="entry name" value="tRNA_Adenine-N(6)_MTase"/>
</dbReference>
<dbReference type="Proteomes" id="UP000614200">
    <property type="component" value="Unassembled WGS sequence"/>
</dbReference>
<keyword evidence="3" id="KW-1185">Reference proteome</keyword>
<dbReference type="EMBL" id="JADKNH010000005">
    <property type="protein sequence ID" value="MBF4693235.1"/>
    <property type="molecule type" value="Genomic_DNA"/>
</dbReference>
<dbReference type="InterPro" id="IPR002052">
    <property type="entry name" value="DNA_methylase_N6_adenine_CS"/>
</dbReference>
<dbReference type="Gene3D" id="3.40.50.150">
    <property type="entry name" value="Vaccinia Virus protein VP39"/>
    <property type="match status" value="1"/>
</dbReference>
<dbReference type="InterPro" id="IPR007848">
    <property type="entry name" value="Small_mtfrase_dom"/>
</dbReference>
<evidence type="ECO:0000313" key="3">
    <source>
        <dbReference type="Proteomes" id="UP000614200"/>
    </source>
</evidence>
<comment type="caution">
    <text evidence="2">The sequence shown here is derived from an EMBL/GenBank/DDBJ whole genome shotgun (WGS) entry which is preliminary data.</text>
</comment>
<dbReference type="InterPro" id="IPR029063">
    <property type="entry name" value="SAM-dependent_MTases_sf"/>
</dbReference>
<protein>
    <submittedName>
        <fullName evidence="2">tRNA1(Val) (Adenine(37)-N6)-methyltransferase</fullName>
    </submittedName>
</protein>
<dbReference type="CDD" id="cd02440">
    <property type="entry name" value="AdoMet_MTases"/>
    <property type="match status" value="1"/>
</dbReference>
<proteinExistence type="predicted"/>
<dbReference type="SUPFAM" id="SSF53335">
    <property type="entry name" value="S-adenosyl-L-methionine-dependent methyltransferases"/>
    <property type="match status" value="1"/>
</dbReference>
<sequence>MPHERVDDLQLDGLKIIQDPKGFCFGIDAVLLSHFVKVKRTHQIVEFGTGTGIIPILLAGKTEFKHLYAFEVQEEVADMASRSVKLNHLEDKIEIIRANLKEALQYFDKGTMDTIVSNPPYMSTDGGIKNPSDKKAISRHEVLCTLEDIIVNASSLLKPGGNLYMIHRPNRLADLIYLCKQNKLEPKEIRMIQPYAHKKPNIFLIRCAKGGRSDLKFHDPLIVRTNQGDYTKAIYDIYGMENITVFE</sequence>
<accession>A0ABR9ZRZ3</accession>
<gene>
    <name evidence="2" type="ORF">ISU02_08895</name>
</gene>
<evidence type="ECO:0000313" key="2">
    <source>
        <dbReference type="EMBL" id="MBF4693235.1"/>
    </source>
</evidence>
<evidence type="ECO:0000259" key="1">
    <source>
        <dbReference type="Pfam" id="PF05175"/>
    </source>
</evidence>
<feature type="domain" description="Methyltransferase small" evidence="1">
    <location>
        <begin position="29"/>
        <end position="168"/>
    </location>
</feature>